<comment type="subcellular location">
    <subcellularLocation>
        <location evidence="1">Cell membrane</location>
        <topology evidence="1">Multi-pass membrane protein</topology>
    </subcellularLocation>
</comment>
<feature type="transmembrane region" description="Helical" evidence="14">
    <location>
        <begin position="14"/>
        <end position="34"/>
    </location>
</feature>
<dbReference type="InterPro" id="IPR050968">
    <property type="entry name" value="Cytochrome_c_oxidase_bac_sub4"/>
</dbReference>
<evidence type="ECO:0000256" key="14">
    <source>
        <dbReference type="SAM" id="Phobius"/>
    </source>
</evidence>
<evidence type="ECO:0000256" key="1">
    <source>
        <dbReference type="ARBA" id="ARBA00004651"/>
    </source>
</evidence>
<keyword evidence="16" id="KW-1185">Reference proteome</keyword>
<dbReference type="GO" id="GO:0009319">
    <property type="term" value="C:cytochrome o ubiquinol oxidase complex"/>
    <property type="evidence" value="ECO:0007669"/>
    <property type="project" value="TreeGrafter"/>
</dbReference>
<feature type="transmembrane region" description="Helical" evidence="14">
    <location>
        <begin position="74"/>
        <end position="96"/>
    </location>
</feature>
<dbReference type="AlphaFoldDB" id="A0A160MYM8"/>
<dbReference type="GO" id="GO:0005886">
    <property type="term" value="C:plasma membrane"/>
    <property type="evidence" value="ECO:0007669"/>
    <property type="project" value="UniProtKB-SubCell"/>
</dbReference>
<dbReference type="PATRIC" id="fig|445710.3.peg.461"/>
<name>A0A160MYM8_9GAMM</name>
<protein>
    <recommendedName>
        <fullName evidence="4">Cytochrome bo(3) ubiquinol oxidase subunit 4</fullName>
    </recommendedName>
    <alternativeName>
        <fullName evidence="13">Cytochrome o ubiquinol oxidase subunit 4</fullName>
    </alternativeName>
    <alternativeName>
        <fullName evidence="10">Oxidase bo(3) subunit 4</fullName>
    </alternativeName>
    <alternativeName>
        <fullName evidence="11">Ubiquinol oxidase polypeptide IV</fullName>
    </alternativeName>
    <alternativeName>
        <fullName evidence="12">Ubiquinol oxidase subunit 4</fullName>
    </alternativeName>
</protein>
<sequence>MDGDGGFRRELRDYVVGLVLALGLSGAAFALVAWDPWPARTTLGVVAALAVLQLVAHFRCFLHIDLKQSHRDDLQLILFTAVIIGLMVAGSLWIIFNQNQRMM</sequence>
<keyword evidence="6 14" id="KW-0812">Transmembrane</keyword>
<keyword evidence="5" id="KW-1003">Cell membrane</keyword>
<accession>A0A160MYM8</accession>
<keyword evidence="8 14" id="KW-0472">Membrane</keyword>
<evidence type="ECO:0000256" key="12">
    <source>
        <dbReference type="ARBA" id="ARBA00031887"/>
    </source>
</evidence>
<dbReference type="PANTHER" id="PTHR36835">
    <property type="entry name" value="CYTOCHROME BO(3) UBIQUINOL OXIDASE SUBUNIT 4"/>
    <property type="match status" value="1"/>
</dbReference>
<evidence type="ECO:0000256" key="13">
    <source>
        <dbReference type="ARBA" id="ARBA00032185"/>
    </source>
</evidence>
<dbReference type="STRING" id="445710.ATSB10_04640"/>
<gene>
    <name evidence="15" type="ORF">ATSB10_04640</name>
</gene>
<evidence type="ECO:0000313" key="16">
    <source>
        <dbReference type="Proteomes" id="UP000077255"/>
    </source>
</evidence>
<evidence type="ECO:0000256" key="6">
    <source>
        <dbReference type="ARBA" id="ARBA00022692"/>
    </source>
</evidence>
<dbReference type="GO" id="GO:0019646">
    <property type="term" value="P:aerobic electron transport chain"/>
    <property type="evidence" value="ECO:0007669"/>
    <property type="project" value="TreeGrafter"/>
</dbReference>
<reference evidence="15 16" key="1">
    <citation type="submission" date="2016-02" db="EMBL/GenBank/DDBJ databases">
        <title>Complete genome sequencing and analysis of ATSB10, Dyella thiooxydans isolated from rhizosphere soil of sunflower (Helianthus annuus L.).</title>
        <authorList>
            <person name="Lee Y."/>
            <person name="Hwangbo K."/>
            <person name="Chung H."/>
            <person name="Yoo J."/>
            <person name="Kim K.Y."/>
            <person name="Sa T.M."/>
            <person name="Um Y."/>
            <person name="Madhaiyan M."/>
        </authorList>
    </citation>
    <scope>NUCLEOTIDE SEQUENCE [LARGE SCALE GENOMIC DNA]</scope>
    <source>
        <strain evidence="15 16">ATSB10</strain>
    </source>
</reference>
<dbReference type="RefSeq" id="WP_063670230.1">
    <property type="nucleotide sequence ID" value="NZ_CP014841.1"/>
</dbReference>
<dbReference type="KEGG" id="dtx:ATSB10_04640"/>
<comment type="similarity">
    <text evidence="2">Belongs to the cytochrome c oxidase bacterial subunit 4 family.</text>
</comment>
<dbReference type="GO" id="GO:0015078">
    <property type="term" value="F:proton transmembrane transporter activity"/>
    <property type="evidence" value="ECO:0007669"/>
    <property type="project" value="TreeGrafter"/>
</dbReference>
<proteinExistence type="inferred from homology"/>
<organism evidence="15 16">
    <name type="scientific">Dyella thiooxydans</name>
    <dbReference type="NCBI Taxonomy" id="445710"/>
    <lineage>
        <taxon>Bacteria</taxon>
        <taxon>Pseudomonadati</taxon>
        <taxon>Pseudomonadota</taxon>
        <taxon>Gammaproteobacteria</taxon>
        <taxon>Lysobacterales</taxon>
        <taxon>Rhodanobacteraceae</taxon>
        <taxon>Dyella</taxon>
    </lineage>
</organism>
<dbReference type="PANTHER" id="PTHR36835:SF1">
    <property type="entry name" value="CYTOCHROME BO(3) UBIQUINOL OXIDASE SUBUNIT 4"/>
    <property type="match status" value="1"/>
</dbReference>
<evidence type="ECO:0000256" key="2">
    <source>
        <dbReference type="ARBA" id="ARBA00008079"/>
    </source>
</evidence>
<evidence type="ECO:0000256" key="8">
    <source>
        <dbReference type="ARBA" id="ARBA00023136"/>
    </source>
</evidence>
<dbReference type="GO" id="GO:0009486">
    <property type="term" value="F:cytochrome bo3 ubiquinol oxidase activity"/>
    <property type="evidence" value="ECO:0007669"/>
    <property type="project" value="TreeGrafter"/>
</dbReference>
<dbReference type="OrthoDB" id="2375888at2"/>
<dbReference type="Pfam" id="PF03626">
    <property type="entry name" value="COX4_pro"/>
    <property type="match status" value="1"/>
</dbReference>
<dbReference type="EMBL" id="CP014841">
    <property type="protein sequence ID" value="AND67918.1"/>
    <property type="molecule type" value="Genomic_DNA"/>
</dbReference>
<keyword evidence="15" id="KW-0560">Oxidoreductase</keyword>
<evidence type="ECO:0000256" key="5">
    <source>
        <dbReference type="ARBA" id="ARBA00022475"/>
    </source>
</evidence>
<evidence type="ECO:0000256" key="11">
    <source>
        <dbReference type="ARBA" id="ARBA00030211"/>
    </source>
</evidence>
<comment type="function">
    <text evidence="9">Cytochrome bo(3) ubiquinol terminal oxidase is the component of the aerobic respiratory chain of E.coli that predominates when cells are grown at high aeration. Has proton pump activity across the membrane in addition to electron transfer, pumping 2 protons/electron.</text>
</comment>
<dbReference type="GO" id="GO:0015990">
    <property type="term" value="P:electron transport coupled proton transport"/>
    <property type="evidence" value="ECO:0007669"/>
    <property type="project" value="TreeGrafter"/>
</dbReference>
<evidence type="ECO:0000256" key="9">
    <source>
        <dbReference type="ARBA" id="ARBA00025694"/>
    </source>
</evidence>
<dbReference type="InterPro" id="IPR005171">
    <property type="entry name" value="Cyt_c_oxidase_su4_prok"/>
</dbReference>
<keyword evidence="7 14" id="KW-1133">Transmembrane helix</keyword>
<evidence type="ECO:0000256" key="10">
    <source>
        <dbReference type="ARBA" id="ARBA00030071"/>
    </source>
</evidence>
<comment type="subunit">
    <text evidence="3">Heterooctamer of two A chains, two B chains, two C chains and two D chains.</text>
</comment>
<evidence type="ECO:0000313" key="15">
    <source>
        <dbReference type="EMBL" id="AND67918.1"/>
    </source>
</evidence>
<evidence type="ECO:0000256" key="3">
    <source>
        <dbReference type="ARBA" id="ARBA00011700"/>
    </source>
</evidence>
<evidence type="ECO:0000256" key="4">
    <source>
        <dbReference type="ARBA" id="ARBA00014689"/>
    </source>
</evidence>
<evidence type="ECO:0000256" key="7">
    <source>
        <dbReference type="ARBA" id="ARBA00022989"/>
    </source>
</evidence>
<feature type="transmembrane region" description="Helical" evidence="14">
    <location>
        <begin position="40"/>
        <end position="62"/>
    </location>
</feature>
<dbReference type="Proteomes" id="UP000077255">
    <property type="component" value="Chromosome"/>
</dbReference>